<dbReference type="CDD" id="cd00082">
    <property type="entry name" value="HisKA"/>
    <property type="match status" value="1"/>
</dbReference>
<evidence type="ECO:0000256" key="10">
    <source>
        <dbReference type="ARBA" id="ARBA00023012"/>
    </source>
</evidence>
<dbReference type="Gene3D" id="3.40.50.2300">
    <property type="match status" value="1"/>
</dbReference>
<dbReference type="SUPFAM" id="SSF47384">
    <property type="entry name" value="Homodimeric domain of signal transducing histidine kinase"/>
    <property type="match status" value="1"/>
</dbReference>
<feature type="transmembrane region" description="Helical" evidence="14">
    <location>
        <begin position="213"/>
        <end position="232"/>
    </location>
</feature>
<dbReference type="Gene3D" id="1.10.287.130">
    <property type="match status" value="1"/>
</dbReference>
<proteinExistence type="predicted"/>
<feature type="transmembrane region" description="Helical" evidence="14">
    <location>
        <begin position="276"/>
        <end position="295"/>
    </location>
</feature>
<dbReference type="RefSeq" id="WP_235310754.1">
    <property type="nucleotide sequence ID" value="NZ_JAKGAS010000002.1"/>
</dbReference>
<accession>A0ABS9D2R8</accession>
<dbReference type="SMART" id="SM00388">
    <property type="entry name" value="HisKA"/>
    <property type="match status" value="1"/>
</dbReference>
<evidence type="ECO:0000256" key="7">
    <source>
        <dbReference type="ARBA" id="ARBA00022741"/>
    </source>
</evidence>
<feature type="modified residue" description="4-aspartylphosphate" evidence="13">
    <location>
        <position position="735"/>
    </location>
</feature>
<feature type="transmembrane region" description="Helical" evidence="14">
    <location>
        <begin position="301"/>
        <end position="318"/>
    </location>
</feature>
<dbReference type="PROSITE" id="PS50109">
    <property type="entry name" value="HIS_KIN"/>
    <property type="match status" value="1"/>
</dbReference>
<dbReference type="PRINTS" id="PR00344">
    <property type="entry name" value="BCTRLSENSOR"/>
</dbReference>
<keyword evidence="10" id="KW-0902">Two-component regulatory system</keyword>
<evidence type="ECO:0000256" key="1">
    <source>
        <dbReference type="ARBA" id="ARBA00000085"/>
    </source>
</evidence>
<evidence type="ECO:0000313" key="19">
    <source>
        <dbReference type="Proteomes" id="UP001521137"/>
    </source>
</evidence>
<evidence type="ECO:0000259" key="15">
    <source>
        <dbReference type="PROSITE" id="PS50109"/>
    </source>
</evidence>
<dbReference type="Pfam" id="PF02518">
    <property type="entry name" value="HATPase_c"/>
    <property type="match status" value="1"/>
</dbReference>
<evidence type="ECO:0000259" key="17">
    <source>
        <dbReference type="PROSITE" id="PS50894"/>
    </source>
</evidence>
<dbReference type="PANTHER" id="PTHR45339:SF1">
    <property type="entry name" value="HYBRID SIGNAL TRANSDUCTION HISTIDINE KINASE J"/>
    <property type="match status" value="1"/>
</dbReference>
<dbReference type="PROSITE" id="PS50894">
    <property type="entry name" value="HPT"/>
    <property type="match status" value="1"/>
</dbReference>
<reference evidence="18 19" key="1">
    <citation type="submission" date="2022-01" db="EMBL/GenBank/DDBJ databases">
        <title>Paraglaciecola sp. G1-23.</title>
        <authorList>
            <person name="Jin M.S."/>
            <person name="Han D.M."/>
            <person name="Kim H.M."/>
            <person name="Jeon C.O."/>
        </authorList>
    </citation>
    <scope>NUCLEOTIDE SEQUENCE [LARGE SCALE GENOMIC DNA]</scope>
    <source>
        <strain evidence="18 19">G1-23</strain>
    </source>
</reference>
<dbReference type="CDD" id="cd16922">
    <property type="entry name" value="HATPase_EvgS-ArcB-TorS-like"/>
    <property type="match status" value="1"/>
</dbReference>
<dbReference type="PANTHER" id="PTHR45339">
    <property type="entry name" value="HYBRID SIGNAL TRANSDUCTION HISTIDINE KINASE J"/>
    <property type="match status" value="1"/>
</dbReference>
<feature type="transmembrane region" description="Helical" evidence="14">
    <location>
        <begin position="330"/>
        <end position="350"/>
    </location>
</feature>
<sequence>MIRTKKPKLLELKLLFFGFFFFLFNSQLLANSVKTEIQPQLNFETFIYQEKDISFSVPNFRSFIQSNLQQLTPVKSIKLTGGSYWYHLIIPAQSVNKDWVLDVKNSVVEDINIYWFQETLITQQVSGFYQAQEFPFHYGRKFSLEAGKPYEVLVKINSRYFASQPVVQIVDSQQYQDDTLLNTVLILCSLGALLALGLYNLFVYAGSKDKSHLYYSLYLISYFLGWSLVFQIPNNLFGFHYIELIYIPFFLLPLVGGYFCISFLQLDIYLPRLAKILKVNGFVSFALLPSSIFLVGYAHSIATVTIGVWIFSAVVAGFKRLRMGFRPARYFILGFLSLLIPACFILPANIGLIPDLLDNAELFTLIGGTVDAIFLAFALANRLALVTHENSNLTTNLEKTVQQRTQELSQTNHQLELTNSELIEANYIKGRFLATMSHEIRTPLTSIIGYADGILLGDIDKSEQDRVIKIIYQNGSHLLNVLNDIIDLNKIEANKLDFENVPTQLFSVLAQIESIVGKRARDKGLAFHLDYQYPLPTTIYTDPTRLKQILFNLTNNAIKFTEQGYIGLSVTIKDNSLQIQVKDTGEGISAKQQKVLFEPFNQANISINQYQGGTGLGLSISQRLANGLNGKIMVESTPRKGSTFTLAIKLNPVENCQWLNNVSEIWQLTPTKSVTPDILPNFSGHKVLLADDHPANRELIAILLKRMNLAVVEVEDGKQALDTLYYQKFDLILLDIHMPKMDGTQALKKIRLSGNNTPVIALTANNMKHEVEHYLRLGFSDHLAKPISRRHFIETLSKYLTKHGDVENPINQSDMLKLIADYQQDLANQIENAEKALEQRDMSLISEIAHRIKGSAAAFGFDLIGNKYADIEHSALQDDEIAVSYELPKILSLSKLFIDLPGVNIPIGITNHHNSAEQFIKNVYKLTANFEAIINDLDNTLKNKELNSTLIYLYKLMPMVNDCALTETSKLLNTLEKLIKTGQWGARETSDLLEQIKQNIQLLSSKLPVDLLNQI</sequence>
<dbReference type="EMBL" id="JAKGAS010000002">
    <property type="protein sequence ID" value="MCF2947221.1"/>
    <property type="molecule type" value="Genomic_DNA"/>
</dbReference>
<dbReference type="InterPro" id="IPR008207">
    <property type="entry name" value="Sig_transdc_His_kin_Hpt_dom"/>
</dbReference>
<keyword evidence="7" id="KW-0547">Nucleotide-binding</keyword>
<evidence type="ECO:0000313" key="18">
    <source>
        <dbReference type="EMBL" id="MCF2947221.1"/>
    </source>
</evidence>
<dbReference type="InterPro" id="IPR003594">
    <property type="entry name" value="HATPase_dom"/>
</dbReference>
<dbReference type="SMART" id="SM00387">
    <property type="entry name" value="HATPase_c"/>
    <property type="match status" value="1"/>
</dbReference>
<dbReference type="SUPFAM" id="SSF47226">
    <property type="entry name" value="Histidine-containing phosphotransfer domain, HPT domain"/>
    <property type="match status" value="1"/>
</dbReference>
<dbReference type="Pfam" id="PF00072">
    <property type="entry name" value="Response_reg"/>
    <property type="match status" value="1"/>
</dbReference>
<dbReference type="SMART" id="SM00448">
    <property type="entry name" value="REC"/>
    <property type="match status" value="1"/>
</dbReference>
<evidence type="ECO:0000256" key="6">
    <source>
        <dbReference type="ARBA" id="ARBA00022692"/>
    </source>
</evidence>
<dbReference type="InterPro" id="IPR011006">
    <property type="entry name" value="CheY-like_superfamily"/>
</dbReference>
<keyword evidence="4" id="KW-1003">Cell membrane</keyword>
<dbReference type="Pfam" id="PF07696">
    <property type="entry name" value="7TMR-DISMED2"/>
    <property type="match status" value="1"/>
</dbReference>
<dbReference type="SUPFAM" id="SSF52172">
    <property type="entry name" value="CheY-like"/>
    <property type="match status" value="1"/>
</dbReference>
<dbReference type="InterPro" id="IPR011623">
    <property type="entry name" value="7TMR_DISM_rcpt_extracell_dom1"/>
</dbReference>
<dbReference type="InterPro" id="IPR036890">
    <property type="entry name" value="HATPase_C_sf"/>
</dbReference>
<feature type="transmembrane region" description="Helical" evidence="14">
    <location>
        <begin position="244"/>
        <end position="264"/>
    </location>
</feature>
<dbReference type="Pfam" id="PF01627">
    <property type="entry name" value="Hpt"/>
    <property type="match status" value="1"/>
</dbReference>
<keyword evidence="6 14" id="KW-0812">Transmembrane</keyword>
<gene>
    <name evidence="18" type="ORF">L0668_03820</name>
</gene>
<dbReference type="Pfam" id="PF07695">
    <property type="entry name" value="7TMR-DISM_7TM"/>
    <property type="match status" value="1"/>
</dbReference>
<evidence type="ECO:0000256" key="11">
    <source>
        <dbReference type="ARBA" id="ARBA00023136"/>
    </source>
</evidence>
<keyword evidence="5 13" id="KW-0597">Phosphoprotein</keyword>
<dbReference type="CDD" id="cd17546">
    <property type="entry name" value="REC_hyHK_CKI1_RcsC-like"/>
    <property type="match status" value="1"/>
</dbReference>
<keyword evidence="11 14" id="KW-0472">Membrane</keyword>
<keyword evidence="8" id="KW-0067">ATP-binding</keyword>
<dbReference type="InterPro" id="IPR036097">
    <property type="entry name" value="HisK_dim/P_sf"/>
</dbReference>
<protein>
    <recommendedName>
        <fullName evidence="3">histidine kinase</fullName>
        <ecNumber evidence="3">2.7.13.3</ecNumber>
    </recommendedName>
</protein>
<feature type="domain" description="Response regulatory" evidence="16">
    <location>
        <begin position="686"/>
        <end position="800"/>
    </location>
</feature>
<dbReference type="EC" id="2.7.13.3" evidence="3"/>
<feature type="domain" description="HPt" evidence="17">
    <location>
        <begin position="811"/>
        <end position="908"/>
    </location>
</feature>
<comment type="subcellular location">
    <subcellularLocation>
        <location evidence="2">Cell membrane</location>
        <topology evidence="2">Multi-pass membrane protein</topology>
    </subcellularLocation>
</comment>
<comment type="catalytic activity">
    <reaction evidence="1">
        <text>ATP + protein L-histidine = ADP + protein N-phospho-L-histidine.</text>
        <dbReference type="EC" id="2.7.13.3"/>
    </reaction>
</comment>
<evidence type="ECO:0000256" key="4">
    <source>
        <dbReference type="ARBA" id="ARBA00022475"/>
    </source>
</evidence>
<dbReference type="SUPFAM" id="SSF55874">
    <property type="entry name" value="ATPase domain of HSP90 chaperone/DNA topoisomerase II/histidine kinase"/>
    <property type="match status" value="1"/>
</dbReference>
<comment type="caution">
    <text evidence="18">The sequence shown here is derived from an EMBL/GenBank/DDBJ whole genome shotgun (WGS) entry which is preliminary data.</text>
</comment>
<evidence type="ECO:0000256" key="2">
    <source>
        <dbReference type="ARBA" id="ARBA00004651"/>
    </source>
</evidence>
<evidence type="ECO:0000256" key="8">
    <source>
        <dbReference type="ARBA" id="ARBA00022840"/>
    </source>
</evidence>
<dbReference type="CDD" id="cd00088">
    <property type="entry name" value="HPT"/>
    <property type="match status" value="1"/>
</dbReference>
<evidence type="ECO:0000256" key="9">
    <source>
        <dbReference type="ARBA" id="ARBA00022989"/>
    </source>
</evidence>
<dbReference type="InterPro" id="IPR005467">
    <property type="entry name" value="His_kinase_dom"/>
</dbReference>
<name>A0ABS9D2R8_9ALTE</name>
<dbReference type="InterPro" id="IPR011622">
    <property type="entry name" value="7TMR_DISM_rcpt_extracell_dom2"/>
</dbReference>
<dbReference type="InterPro" id="IPR001789">
    <property type="entry name" value="Sig_transdc_resp-reg_receiver"/>
</dbReference>
<dbReference type="Pfam" id="PF00512">
    <property type="entry name" value="HisKA"/>
    <property type="match status" value="1"/>
</dbReference>
<feature type="domain" description="Histidine kinase" evidence="15">
    <location>
        <begin position="435"/>
        <end position="652"/>
    </location>
</feature>
<evidence type="ECO:0000256" key="5">
    <source>
        <dbReference type="ARBA" id="ARBA00022553"/>
    </source>
</evidence>
<evidence type="ECO:0000256" key="3">
    <source>
        <dbReference type="ARBA" id="ARBA00012438"/>
    </source>
</evidence>
<feature type="modified residue" description="Phosphohistidine" evidence="12">
    <location>
        <position position="850"/>
    </location>
</feature>
<dbReference type="PROSITE" id="PS50110">
    <property type="entry name" value="RESPONSE_REGULATORY"/>
    <property type="match status" value="1"/>
</dbReference>
<keyword evidence="19" id="KW-1185">Reference proteome</keyword>
<evidence type="ECO:0000256" key="12">
    <source>
        <dbReference type="PROSITE-ProRule" id="PRU00110"/>
    </source>
</evidence>
<dbReference type="Gene3D" id="3.30.565.10">
    <property type="entry name" value="Histidine kinase-like ATPase, C-terminal domain"/>
    <property type="match status" value="1"/>
</dbReference>
<feature type="transmembrane region" description="Helical" evidence="14">
    <location>
        <begin position="180"/>
        <end position="201"/>
    </location>
</feature>
<evidence type="ECO:0000256" key="14">
    <source>
        <dbReference type="SAM" id="Phobius"/>
    </source>
</evidence>
<dbReference type="InterPro" id="IPR003661">
    <property type="entry name" value="HisK_dim/P_dom"/>
</dbReference>
<organism evidence="18 19">
    <name type="scientific">Paraglaciecola algarum</name>
    <dbReference type="NCBI Taxonomy" id="3050085"/>
    <lineage>
        <taxon>Bacteria</taxon>
        <taxon>Pseudomonadati</taxon>
        <taxon>Pseudomonadota</taxon>
        <taxon>Gammaproteobacteria</taxon>
        <taxon>Alteromonadales</taxon>
        <taxon>Alteromonadaceae</taxon>
        <taxon>Paraglaciecola</taxon>
    </lineage>
</organism>
<dbReference type="InterPro" id="IPR004358">
    <property type="entry name" value="Sig_transdc_His_kin-like_C"/>
</dbReference>
<keyword evidence="9 14" id="KW-1133">Transmembrane helix</keyword>
<dbReference type="InterPro" id="IPR036641">
    <property type="entry name" value="HPT_dom_sf"/>
</dbReference>
<evidence type="ECO:0000259" key="16">
    <source>
        <dbReference type="PROSITE" id="PS50110"/>
    </source>
</evidence>
<dbReference type="Proteomes" id="UP001521137">
    <property type="component" value="Unassembled WGS sequence"/>
</dbReference>
<evidence type="ECO:0000256" key="13">
    <source>
        <dbReference type="PROSITE-ProRule" id="PRU00169"/>
    </source>
</evidence>
<dbReference type="Gene3D" id="1.20.120.160">
    <property type="entry name" value="HPT domain"/>
    <property type="match status" value="1"/>
</dbReference>